<reference evidence="4" key="1">
    <citation type="submission" date="2025-08" db="UniProtKB">
        <authorList>
            <consortium name="Ensembl"/>
        </authorList>
    </citation>
    <scope>IDENTIFICATION</scope>
</reference>
<evidence type="ECO:0000256" key="1">
    <source>
        <dbReference type="ARBA" id="ARBA00022514"/>
    </source>
</evidence>
<reference evidence="4" key="2">
    <citation type="submission" date="2025-09" db="UniProtKB">
        <authorList>
            <consortium name="Ensembl"/>
        </authorList>
    </citation>
    <scope>IDENTIFICATION</scope>
</reference>
<dbReference type="Gene3D" id="2.40.50.40">
    <property type="match status" value="1"/>
</dbReference>
<keyword evidence="5" id="KW-1185">Reference proteome</keyword>
<feature type="signal peptide" evidence="2">
    <location>
        <begin position="1"/>
        <end position="25"/>
    </location>
</feature>
<dbReference type="SMART" id="SM00199">
    <property type="entry name" value="SCY"/>
    <property type="match status" value="1"/>
</dbReference>
<evidence type="ECO:0000259" key="3">
    <source>
        <dbReference type="SMART" id="SM00199"/>
    </source>
</evidence>
<feature type="chain" id="PRO_5025647931" description="Chemokine interleukin-8-like domain-containing protein" evidence="2">
    <location>
        <begin position="26"/>
        <end position="99"/>
    </location>
</feature>
<dbReference type="InterPro" id="IPR036048">
    <property type="entry name" value="Interleukin_8-like_sf"/>
</dbReference>
<dbReference type="InterPro" id="IPR001811">
    <property type="entry name" value="Chemokine_IL8-like_dom"/>
</dbReference>
<name>A0A673I6S4_9TELE</name>
<dbReference type="PANTHER" id="PTHR12015">
    <property type="entry name" value="SMALL INDUCIBLE CYTOKINE A"/>
    <property type="match status" value="1"/>
</dbReference>
<dbReference type="Pfam" id="PF00048">
    <property type="entry name" value="IL8"/>
    <property type="match status" value="1"/>
</dbReference>
<protein>
    <recommendedName>
        <fullName evidence="3">Chemokine interleukin-8-like domain-containing protein</fullName>
    </recommendedName>
</protein>
<dbReference type="Proteomes" id="UP000472270">
    <property type="component" value="Unassembled WGS sequence"/>
</dbReference>
<keyword evidence="2" id="KW-0732">Signal</keyword>
<evidence type="ECO:0000256" key="2">
    <source>
        <dbReference type="SAM" id="SignalP"/>
    </source>
</evidence>
<dbReference type="GO" id="GO:0006955">
    <property type="term" value="P:immune response"/>
    <property type="evidence" value="ECO:0007669"/>
    <property type="project" value="InterPro"/>
</dbReference>
<feature type="domain" description="Chemokine interleukin-8-like" evidence="3">
    <location>
        <begin position="27"/>
        <end position="86"/>
    </location>
</feature>
<dbReference type="GO" id="GO:0005615">
    <property type="term" value="C:extracellular space"/>
    <property type="evidence" value="ECO:0007669"/>
    <property type="project" value="UniProtKB-KW"/>
</dbReference>
<dbReference type="GO" id="GO:0008009">
    <property type="term" value="F:chemokine activity"/>
    <property type="evidence" value="ECO:0007669"/>
    <property type="project" value="InterPro"/>
</dbReference>
<keyword evidence="1" id="KW-0202">Cytokine</keyword>
<dbReference type="SUPFAM" id="SSF54117">
    <property type="entry name" value="Interleukin 8-like chemokines"/>
    <property type="match status" value="1"/>
</dbReference>
<dbReference type="PANTHER" id="PTHR12015:SF108">
    <property type="entry name" value="C-C MOTIF CHEMOKINE 20"/>
    <property type="match status" value="1"/>
</dbReference>
<organism evidence="4 5">
    <name type="scientific">Sinocyclocheilus rhinocerous</name>
    <dbReference type="NCBI Taxonomy" id="307959"/>
    <lineage>
        <taxon>Eukaryota</taxon>
        <taxon>Metazoa</taxon>
        <taxon>Chordata</taxon>
        <taxon>Craniata</taxon>
        <taxon>Vertebrata</taxon>
        <taxon>Euteleostomi</taxon>
        <taxon>Actinopterygii</taxon>
        <taxon>Neopterygii</taxon>
        <taxon>Teleostei</taxon>
        <taxon>Ostariophysi</taxon>
        <taxon>Cypriniformes</taxon>
        <taxon>Cyprinidae</taxon>
        <taxon>Cyprininae</taxon>
        <taxon>Sinocyclocheilus</taxon>
    </lineage>
</organism>
<evidence type="ECO:0000313" key="4">
    <source>
        <dbReference type="Ensembl" id="ENSSRHP00000033550.1"/>
    </source>
</evidence>
<dbReference type="AlphaFoldDB" id="A0A673I6S4"/>
<dbReference type="InterPro" id="IPR039809">
    <property type="entry name" value="Chemokine_b/g/d"/>
</dbReference>
<accession>A0A673I6S4</accession>
<proteinExistence type="predicted"/>
<evidence type="ECO:0000313" key="5">
    <source>
        <dbReference type="Proteomes" id="UP000472270"/>
    </source>
</evidence>
<sequence length="99" mass="10965">MKYEIKYGLIIAINLSAFVFTCTDGRPVSCCLKIGRSKPPLDKVLNYKIQTKGLCPITAVVIQTVPGKRLCSDPNSDWTKRAMWNMDEAKKNSGSQTAP</sequence>
<dbReference type="Ensembl" id="ENSSRHT00000034521.1">
    <property type="protein sequence ID" value="ENSSRHP00000033550.1"/>
    <property type="gene ID" value="ENSSRHG00000017249.1"/>
</dbReference>